<feature type="region of interest" description="Disordered" evidence="1">
    <location>
        <begin position="30"/>
        <end position="53"/>
    </location>
</feature>
<gene>
    <name evidence="2" type="ORF">BX592_108216</name>
</gene>
<comment type="caution">
    <text evidence="2">The sequence shown here is derived from an EMBL/GenBank/DDBJ whole genome shotgun (WGS) entry which is preliminary data.</text>
</comment>
<protein>
    <submittedName>
        <fullName evidence="2">Uncharacterized protein</fullName>
    </submittedName>
</protein>
<keyword evidence="3" id="KW-1185">Reference proteome</keyword>
<sequence length="152" mass="15839">MTSSFLQTQLNLRASLMDTASSHNRQASPFATVGQAHSQESQAQHASGNEPVEADPVQLSAAGKAMAAAAHVHGDSTSVEVQATEVSTTVSFSPTLMTATYSLATGQLLSLGALGRVDAQQNLTVTELTARISLIEQESKADFPSLDIGNPK</sequence>
<organism evidence="2 3">
    <name type="scientific">Paraburkholderia rhizosphaerae</name>
    <dbReference type="NCBI Taxonomy" id="480658"/>
    <lineage>
        <taxon>Bacteria</taxon>
        <taxon>Pseudomonadati</taxon>
        <taxon>Pseudomonadota</taxon>
        <taxon>Betaproteobacteria</taxon>
        <taxon>Burkholderiales</taxon>
        <taxon>Burkholderiaceae</taxon>
        <taxon>Paraburkholderia</taxon>
    </lineage>
</organism>
<evidence type="ECO:0000313" key="3">
    <source>
        <dbReference type="Proteomes" id="UP000295509"/>
    </source>
</evidence>
<name>A0A4R8LTE6_9BURK</name>
<reference evidence="2 3" key="1">
    <citation type="submission" date="2019-03" db="EMBL/GenBank/DDBJ databases">
        <title>Genomic Encyclopedia of Type Strains, Phase III (KMG-III): the genomes of soil and plant-associated and newly described type strains.</title>
        <authorList>
            <person name="Whitman W."/>
        </authorList>
    </citation>
    <scope>NUCLEOTIDE SEQUENCE [LARGE SCALE GENOMIC DNA]</scope>
    <source>
        <strain evidence="2 3">LMG 29544</strain>
    </source>
</reference>
<proteinExistence type="predicted"/>
<dbReference type="EMBL" id="SORE01000008">
    <property type="protein sequence ID" value="TDY50979.1"/>
    <property type="molecule type" value="Genomic_DNA"/>
</dbReference>
<dbReference type="Proteomes" id="UP000295509">
    <property type="component" value="Unassembled WGS sequence"/>
</dbReference>
<dbReference type="AlphaFoldDB" id="A0A4R8LTE6"/>
<accession>A0A4R8LTE6</accession>
<evidence type="ECO:0000313" key="2">
    <source>
        <dbReference type="EMBL" id="TDY50979.1"/>
    </source>
</evidence>
<evidence type="ECO:0000256" key="1">
    <source>
        <dbReference type="SAM" id="MobiDB-lite"/>
    </source>
</evidence>
<feature type="compositionally biased region" description="Low complexity" evidence="1">
    <location>
        <begin position="35"/>
        <end position="47"/>
    </location>
</feature>